<keyword evidence="3" id="KW-0012">Acyltransferase</keyword>
<evidence type="ECO:0000313" key="4">
    <source>
        <dbReference type="Proteomes" id="UP000005632"/>
    </source>
</evidence>
<evidence type="ECO:0000256" key="1">
    <source>
        <dbReference type="SAM" id="MobiDB-lite"/>
    </source>
</evidence>
<gene>
    <name evidence="3" type="ordered locus">SpiGrapes_1237</name>
</gene>
<organism evidence="3 4">
    <name type="scientific">Sphaerochaeta pleomorpha (strain ATCC BAA-1885 / DSM 22778 / Grapes)</name>
    <dbReference type="NCBI Taxonomy" id="158190"/>
    <lineage>
        <taxon>Bacteria</taxon>
        <taxon>Pseudomonadati</taxon>
        <taxon>Spirochaetota</taxon>
        <taxon>Spirochaetia</taxon>
        <taxon>Spirochaetales</taxon>
        <taxon>Sphaerochaetaceae</taxon>
        <taxon>Sphaerochaeta</taxon>
    </lineage>
</organism>
<dbReference type="AlphaFoldDB" id="G8QT86"/>
<proteinExistence type="predicted"/>
<keyword evidence="3" id="KW-0808">Transferase</keyword>
<accession>G8QT86</accession>
<dbReference type="OrthoDB" id="356891at2"/>
<dbReference type="SUPFAM" id="SSF52777">
    <property type="entry name" value="CoA-dependent acyltransferases"/>
    <property type="match status" value="1"/>
</dbReference>
<protein>
    <submittedName>
        <fullName evidence="3">2-oxoacid dehydrogenases acyltransferase (Catalytic domain)</fullName>
    </submittedName>
</protein>
<dbReference type="KEGG" id="sgp:SpiGrapes_1237"/>
<dbReference type="InterPro" id="IPR023213">
    <property type="entry name" value="CAT-like_dom_sf"/>
</dbReference>
<dbReference type="HOGENOM" id="CLU_085968_0_0_12"/>
<feature type="compositionally biased region" description="Basic and acidic residues" evidence="1">
    <location>
        <begin position="286"/>
        <end position="301"/>
    </location>
</feature>
<dbReference type="EMBL" id="CP003155">
    <property type="protein sequence ID" value="AEV29053.1"/>
    <property type="molecule type" value="Genomic_DNA"/>
</dbReference>
<evidence type="ECO:0000259" key="2">
    <source>
        <dbReference type="Pfam" id="PF00198"/>
    </source>
</evidence>
<dbReference type="Gene3D" id="3.30.559.10">
    <property type="entry name" value="Chloramphenicol acetyltransferase-like domain"/>
    <property type="match status" value="1"/>
</dbReference>
<feature type="region of interest" description="Disordered" evidence="1">
    <location>
        <begin position="278"/>
        <end position="307"/>
    </location>
</feature>
<evidence type="ECO:0000313" key="3">
    <source>
        <dbReference type="EMBL" id="AEV29053.1"/>
    </source>
</evidence>
<dbReference type="eggNOG" id="COG0508">
    <property type="taxonomic scope" value="Bacteria"/>
</dbReference>
<dbReference type="STRING" id="158190.SpiGrapes_1237"/>
<name>G8QT86_SPHPG</name>
<dbReference type="Proteomes" id="UP000005632">
    <property type="component" value="Chromosome"/>
</dbReference>
<keyword evidence="4" id="KW-1185">Reference proteome</keyword>
<dbReference type="Pfam" id="PF00198">
    <property type="entry name" value="2-oxoacid_dh"/>
    <property type="match status" value="1"/>
</dbReference>
<reference evidence="3 4" key="1">
    <citation type="submission" date="2011-11" db="EMBL/GenBank/DDBJ databases">
        <title>Complete sequence of Spirochaeta sp. grapes.</title>
        <authorList>
            <consortium name="US DOE Joint Genome Institute"/>
            <person name="Lucas S."/>
            <person name="Han J."/>
            <person name="Lapidus A."/>
            <person name="Cheng J.-F."/>
            <person name="Goodwin L."/>
            <person name="Pitluck S."/>
            <person name="Peters L."/>
            <person name="Ovchinnikova G."/>
            <person name="Munk A.C."/>
            <person name="Detter J.C."/>
            <person name="Han C."/>
            <person name="Tapia R."/>
            <person name="Land M."/>
            <person name="Hauser L."/>
            <person name="Kyrpides N."/>
            <person name="Ivanova N."/>
            <person name="Pagani I."/>
            <person name="Ritalahtilisa K."/>
            <person name="Loeffler F."/>
            <person name="Woyke T."/>
        </authorList>
    </citation>
    <scope>NUCLEOTIDE SEQUENCE [LARGE SCALE GENOMIC DNA]</scope>
    <source>
        <strain evidence="4">ATCC BAA-1885 / DSM 22778 / Grapes</strain>
    </source>
</reference>
<dbReference type="RefSeq" id="WP_014269902.1">
    <property type="nucleotide sequence ID" value="NC_016633.1"/>
</dbReference>
<dbReference type="InterPro" id="IPR001078">
    <property type="entry name" value="2-oxoacid_DH_actylTfrase"/>
</dbReference>
<feature type="domain" description="2-oxoacid dehydrogenase acyltransferase catalytic" evidence="2">
    <location>
        <begin position="179"/>
        <end position="275"/>
    </location>
</feature>
<dbReference type="GO" id="GO:0016746">
    <property type="term" value="F:acyltransferase activity"/>
    <property type="evidence" value="ECO:0007669"/>
    <property type="project" value="UniProtKB-KW"/>
</dbReference>
<sequence>MNKRNDAVRVYDILPYKQIFPFIMKKRSEALVFQSMIIDLTKTVEFIKTNKAPDGRSYRVFEVFIAAILRTIALRPELNRFLANNKYWQRNELSVNFVVKEDYTDDAPEHSMPLYFKEEMTLPEIADIINKAILEQRNPSNDSSTDALIRFFLRFPQWFIKAFVIFASNLDKHGRAPRALREADGLHTTIFISNMGSIGLGGGSPHHHLYEWGTTSLFATMGIMRRTRKKVGDKTIITDSMEVGFTVDERITDGFYFTKSIKIMQDLLNNPASLMERPVLPPKPLTKKEFSKKLKEKKLQDKMATSV</sequence>